<dbReference type="RefSeq" id="WP_076614438.1">
    <property type="nucleotide sequence ID" value="NZ_CP019323.1"/>
</dbReference>
<keyword evidence="2" id="KW-0378">Hydrolase</keyword>
<dbReference type="KEGG" id="lalw:BTM29_04905"/>
<keyword evidence="3" id="KW-1185">Reference proteome</keyword>
<evidence type="ECO:0000313" key="3">
    <source>
        <dbReference type="Proteomes" id="UP000187499"/>
    </source>
</evidence>
<dbReference type="Pfam" id="PF04326">
    <property type="entry name" value="SLFN_AlbA_2"/>
    <property type="match status" value="1"/>
</dbReference>
<organism evidence="2 3">
    <name type="scientific">Companilactobacillus allii</name>
    <dbReference type="NCBI Taxonomy" id="1847728"/>
    <lineage>
        <taxon>Bacteria</taxon>
        <taxon>Bacillati</taxon>
        <taxon>Bacillota</taxon>
        <taxon>Bacilli</taxon>
        <taxon>Lactobacillales</taxon>
        <taxon>Lactobacillaceae</taxon>
        <taxon>Companilactobacillus</taxon>
    </lineage>
</organism>
<dbReference type="Pfam" id="PF13749">
    <property type="entry name" value="HATPase_c_4"/>
    <property type="match status" value="1"/>
</dbReference>
<proteinExistence type="predicted"/>
<dbReference type="Gene3D" id="3.30.950.30">
    <property type="entry name" value="Schlafen, AAA domain"/>
    <property type="match status" value="1"/>
</dbReference>
<dbReference type="Proteomes" id="UP000187499">
    <property type="component" value="Chromosome"/>
</dbReference>
<dbReference type="InterPro" id="IPR038461">
    <property type="entry name" value="Schlafen_AlbA_2_dom_sf"/>
</dbReference>
<dbReference type="PANTHER" id="PTHR30595:SF6">
    <property type="entry name" value="SCHLAFEN ALBA-2 DOMAIN-CONTAINING PROTEIN"/>
    <property type="match status" value="1"/>
</dbReference>
<protein>
    <submittedName>
        <fullName evidence="2">ATP-dependent DNA helicase RecG</fullName>
    </submittedName>
</protein>
<sequence>MNTPKYEIEDILNIPEGKTFDRKSAKYDLNKLANILIAFANADGGTVALGINDKKYEGVNLLSTQKQNDIVQIGSQRIIPTLEVEITKKPITNIQKMDDTVWLLSVNPSDDKVYMNKKDEVYLRIGDETHRVTFEERKKLEFDKGIRAFESQIVDDAILDDLDDETVTQYKKLYGFEGDNLWDLLFPKGLAKRIKDQNGNIDYRLTVAGILLLSKFPTAFVPGARIRFIRYEGREAKTGTNMNIVKQLRIEGPLPKMLQQASDMIESQLRTFSSLDIKTGKFVDVPEYPKSAWLEGIVNAVTHRAYNYDGDDIRIIMFDNRLEIHSPGSLPAVVTTDNIRYTHYSRNPYIARALTDFGWVREFGEGVDRIYIDMKEFFLDDPVYKVDDNSVNLVLKNNIVMRSVRKNDDLASKIGDDWENLNFIEQAAIGMAYEHGSVRTRELLNNVDNYSMTSVRNALKNLTNMGILEQVASAPTSPNQYYRLIK</sequence>
<dbReference type="GO" id="GO:0004386">
    <property type="term" value="F:helicase activity"/>
    <property type="evidence" value="ECO:0007669"/>
    <property type="project" value="UniProtKB-KW"/>
</dbReference>
<dbReference type="InterPro" id="IPR007421">
    <property type="entry name" value="Schlafen_AlbA_2_dom"/>
</dbReference>
<keyword evidence="2" id="KW-0067">ATP-binding</keyword>
<dbReference type="InterPro" id="IPR038475">
    <property type="entry name" value="RecG_C_sf"/>
</dbReference>
<dbReference type="PANTHER" id="PTHR30595">
    <property type="entry name" value="GLPR-RELATED TRANSCRIPTIONAL REPRESSOR"/>
    <property type="match status" value="1"/>
</dbReference>
<dbReference type="AlphaFoldDB" id="A0A1P8Q228"/>
<dbReference type="OrthoDB" id="9807907at2"/>
<dbReference type="EMBL" id="CP019323">
    <property type="protein sequence ID" value="APX71934.1"/>
    <property type="molecule type" value="Genomic_DNA"/>
</dbReference>
<keyword evidence="2" id="KW-0547">Nucleotide-binding</keyword>
<evidence type="ECO:0000259" key="1">
    <source>
        <dbReference type="Pfam" id="PF04326"/>
    </source>
</evidence>
<dbReference type="STRING" id="1847728.BTM29_04905"/>
<feature type="domain" description="Schlafen AlbA-2" evidence="1">
    <location>
        <begin position="16"/>
        <end position="132"/>
    </location>
</feature>
<name>A0A1P8Q228_9LACO</name>
<reference evidence="3" key="1">
    <citation type="submission" date="2016-12" db="EMBL/GenBank/DDBJ databases">
        <authorList>
            <person name="Jung M.Y."/>
            <person name="Lee S.H."/>
        </authorList>
    </citation>
    <scope>NUCLEOTIDE SEQUENCE [LARGE SCALE GENOMIC DNA]</scope>
    <source>
        <strain evidence="3">WiKim39</strain>
    </source>
</reference>
<evidence type="ECO:0000313" key="2">
    <source>
        <dbReference type="EMBL" id="APX71934.1"/>
    </source>
</evidence>
<keyword evidence="2" id="KW-0347">Helicase</keyword>
<dbReference type="Gene3D" id="3.30.565.60">
    <property type="match status" value="1"/>
</dbReference>
<gene>
    <name evidence="2" type="ORF">BTM29_04905</name>
</gene>
<accession>A0A1P8Q228</accession>